<dbReference type="InterPro" id="IPR029016">
    <property type="entry name" value="GAF-like_dom_sf"/>
</dbReference>
<dbReference type="GO" id="GO:0042602">
    <property type="term" value="F:riboflavin reductase (NADPH) activity"/>
    <property type="evidence" value="ECO:0007669"/>
    <property type="project" value="TreeGrafter"/>
</dbReference>
<accession>A0A1A9KB68</accession>
<sequence>MTLSVAPFDQRQLRDVLGTFVTGVTVVTTRDARGVAHGVTANSFSSVSLDPPLVLWSQALTSRSFEAFRDSRHFAVNILAHDQVALSGHFAKSREDKFNGVEHHDGHGGAPVLAGAAAHLECEQVAAYPSGDHLIYIGRVLRIGHANRRPLAFAGGRYMLAHSWDLEASYLQFEQAPALPPQALRNVVAALPELAASLGEHSLCLAAWGNRGPVALHWEASRQPVSEHLVSGLVMPVTRSATGQAFAAFLPEAWTTPFIEEELRQFAEPGQDLDARREQFRAALDEVRRRGLARELGPAPARLHKTAVNTFSAPIRDTNGDMIMALTLAGSPARLGADWEGEVPRRLLAAAAELSRQLGHPAAGSAALPR</sequence>
<name>A0A1A9KB68_9PSED</name>
<protein>
    <recommendedName>
        <fullName evidence="2">IclR-ED domain-containing protein</fullName>
    </recommendedName>
</protein>
<evidence type="ECO:0000259" key="2">
    <source>
        <dbReference type="PROSITE" id="PS51078"/>
    </source>
</evidence>
<dbReference type="EMBL" id="CP015878">
    <property type="protein sequence ID" value="ANI14719.1"/>
    <property type="molecule type" value="Genomic_DNA"/>
</dbReference>
<dbReference type="PROSITE" id="PS51078">
    <property type="entry name" value="ICLR_ED"/>
    <property type="match status" value="1"/>
</dbReference>
<dbReference type="InterPro" id="IPR002563">
    <property type="entry name" value="Flavin_Rdtase-like_dom"/>
</dbReference>
<evidence type="ECO:0000256" key="1">
    <source>
        <dbReference type="ARBA" id="ARBA00023002"/>
    </source>
</evidence>
<dbReference type="GO" id="GO:0010181">
    <property type="term" value="F:FMN binding"/>
    <property type="evidence" value="ECO:0007669"/>
    <property type="project" value="InterPro"/>
</dbReference>
<dbReference type="Proteomes" id="UP000077748">
    <property type="component" value="Chromosome"/>
</dbReference>
<organism evidence="3 4">
    <name type="scientific">Pseudomonas citronellolis</name>
    <dbReference type="NCBI Taxonomy" id="53408"/>
    <lineage>
        <taxon>Bacteria</taxon>
        <taxon>Pseudomonadati</taxon>
        <taxon>Pseudomonadota</taxon>
        <taxon>Gammaproteobacteria</taxon>
        <taxon>Pseudomonadales</taxon>
        <taxon>Pseudomonadaceae</taxon>
        <taxon>Pseudomonas</taxon>
    </lineage>
</organism>
<dbReference type="InterPro" id="IPR050268">
    <property type="entry name" value="NADH-dep_flavin_reductase"/>
</dbReference>
<dbReference type="Pfam" id="PF01613">
    <property type="entry name" value="Flavin_Reduct"/>
    <property type="match status" value="1"/>
</dbReference>
<dbReference type="RefSeq" id="WP_009623023.1">
    <property type="nucleotide sequence ID" value="NZ_CP015878.1"/>
</dbReference>
<evidence type="ECO:0000313" key="3">
    <source>
        <dbReference type="EMBL" id="ANI14719.1"/>
    </source>
</evidence>
<evidence type="ECO:0000313" key="4">
    <source>
        <dbReference type="Proteomes" id="UP000077748"/>
    </source>
</evidence>
<dbReference type="Pfam" id="PF01614">
    <property type="entry name" value="IclR_C"/>
    <property type="match status" value="1"/>
</dbReference>
<reference evidence="3 4" key="1">
    <citation type="submission" date="2016-05" db="EMBL/GenBank/DDBJ databases">
        <title>Genome Sequence of Pseudomonas citronellolis Strain SJTE-3, an Estrogens and Persistent Organic Pollutants degradation strain.</title>
        <authorList>
            <person name="Liang R."/>
        </authorList>
    </citation>
    <scope>NUCLEOTIDE SEQUENCE [LARGE SCALE GENOMIC DNA]</scope>
    <source>
        <strain evidence="3 4">SJTE-3</strain>
    </source>
</reference>
<dbReference type="Gene3D" id="3.30.450.40">
    <property type="match status" value="1"/>
</dbReference>
<dbReference type="InterPro" id="IPR014757">
    <property type="entry name" value="Tscrpt_reg_IclR_C"/>
</dbReference>
<dbReference type="PANTHER" id="PTHR30466:SF1">
    <property type="entry name" value="FMN REDUCTASE (NADH) RUTF"/>
    <property type="match status" value="1"/>
</dbReference>
<keyword evidence="1" id="KW-0560">Oxidoreductase</keyword>
<dbReference type="SUPFAM" id="SSF55781">
    <property type="entry name" value="GAF domain-like"/>
    <property type="match status" value="1"/>
</dbReference>
<dbReference type="InterPro" id="IPR012349">
    <property type="entry name" value="Split_barrel_FMN-bd"/>
</dbReference>
<dbReference type="SUPFAM" id="SSF50475">
    <property type="entry name" value="FMN-binding split barrel"/>
    <property type="match status" value="1"/>
</dbReference>
<feature type="domain" description="IclR-ED" evidence="2">
    <location>
        <begin position="169"/>
        <end position="360"/>
    </location>
</feature>
<dbReference type="AlphaFoldDB" id="A0A1A9KB68"/>
<dbReference type="Gene3D" id="2.30.110.10">
    <property type="entry name" value="Electron Transport, Fmn-binding Protein, Chain A"/>
    <property type="match status" value="1"/>
</dbReference>
<dbReference type="SMART" id="SM00903">
    <property type="entry name" value="Flavin_Reduct"/>
    <property type="match status" value="1"/>
</dbReference>
<gene>
    <name evidence="3" type="ORF">A9C11_12285</name>
</gene>
<dbReference type="PANTHER" id="PTHR30466">
    <property type="entry name" value="FLAVIN REDUCTASE"/>
    <property type="match status" value="1"/>
</dbReference>
<proteinExistence type="predicted"/>